<evidence type="ECO:0000259" key="13">
    <source>
        <dbReference type="Pfam" id="PF21082"/>
    </source>
</evidence>
<dbReference type="Pfam" id="PF12607">
    <property type="entry name" value="DUF3772"/>
    <property type="match status" value="1"/>
</dbReference>
<dbReference type="InterPro" id="IPR022249">
    <property type="entry name" value="DUF3772"/>
</dbReference>
<feature type="compositionally biased region" description="Basic and acidic residues" evidence="8">
    <location>
        <begin position="806"/>
        <end position="816"/>
    </location>
</feature>
<evidence type="ECO:0000256" key="10">
    <source>
        <dbReference type="SAM" id="SignalP"/>
    </source>
</evidence>
<evidence type="ECO:0000256" key="2">
    <source>
        <dbReference type="ARBA" id="ARBA00008017"/>
    </source>
</evidence>
<keyword evidence="5 9" id="KW-1133">Transmembrane helix</keyword>
<feature type="transmembrane region" description="Helical" evidence="9">
    <location>
        <begin position="439"/>
        <end position="457"/>
    </location>
</feature>
<feature type="signal peptide" evidence="10">
    <location>
        <begin position="1"/>
        <end position="25"/>
    </location>
</feature>
<reference evidence="15" key="1">
    <citation type="journal article" date="2019" name="Int. J. Syst. Evol. Microbiol.">
        <title>The Global Catalogue of Microorganisms (GCM) 10K type strain sequencing project: providing services to taxonomists for standard genome sequencing and annotation.</title>
        <authorList>
            <consortium name="The Broad Institute Genomics Platform"/>
            <consortium name="The Broad Institute Genome Sequencing Center for Infectious Disease"/>
            <person name="Wu L."/>
            <person name="Ma J."/>
        </authorList>
    </citation>
    <scope>NUCLEOTIDE SEQUENCE [LARGE SCALE GENOMIC DNA]</scope>
    <source>
        <strain evidence="15">CGMCC 1.12922</strain>
    </source>
</reference>
<dbReference type="Gene3D" id="2.30.30.60">
    <property type="match status" value="1"/>
</dbReference>
<dbReference type="InterPro" id="IPR052702">
    <property type="entry name" value="MscS-like_channel"/>
</dbReference>
<feature type="transmembrane region" description="Helical" evidence="9">
    <location>
        <begin position="597"/>
        <end position="626"/>
    </location>
</feature>
<feature type="transmembrane region" description="Helical" evidence="9">
    <location>
        <begin position="568"/>
        <end position="591"/>
    </location>
</feature>
<organism evidence="14 15">
    <name type="scientific">Sinisalibacter lacisalsi</name>
    <dbReference type="NCBI Taxonomy" id="1526570"/>
    <lineage>
        <taxon>Bacteria</taxon>
        <taxon>Pseudomonadati</taxon>
        <taxon>Pseudomonadota</taxon>
        <taxon>Alphaproteobacteria</taxon>
        <taxon>Rhodobacterales</taxon>
        <taxon>Roseobacteraceae</taxon>
        <taxon>Sinisalibacter</taxon>
    </lineage>
</organism>
<evidence type="ECO:0000256" key="9">
    <source>
        <dbReference type="SAM" id="Phobius"/>
    </source>
</evidence>
<feature type="transmembrane region" description="Helical" evidence="9">
    <location>
        <begin position="259"/>
        <end position="277"/>
    </location>
</feature>
<keyword evidence="7" id="KW-0175">Coiled coil</keyword>
<evidence type="ECO:0000256" key="6">
    <source>
        <dbReference type="ARBA" id="ARBA00023136"/>
    </source>
</evidence>
<proteinExistence type="inferred from homology"/>
<keyword evidence="3" id="KW-1003">Cell membrane</keyword>
<dbReference type="Pfam" id="PF00924">
    <property type="entry name" value="MS_channel_2nd"/>
    <property type="match status" value="1"/>
</dbReference>
<feature type="transmembrane region" description="Helical" evidence="9">
    <location>
        <begin position="368"/>
        <end position="388"/>
    </location>
</feature>
<feature type="transmembrane region" description="Helical" evidence="9">
    <location>
        <begin position="217"/>
        <end position="238"/>
    </location>
</feature>
<feature type="domain" description="Mechanosensitive ion channel MscS" evidence="11">
    <location>
        <begin position="613"/>
        <end position="680"/>
    </location>
</feature>
<dbReference type="SUPFAM" id="SSF50182">
    <property type="entry name" value="Sm-like ribonucleoproteins"/>
    <property type="match status" value="1"/>
</dbReference>
<gene>
    <name evidence="14" type="ORF">GCM10011358_13770</name>
</gene>
<comment type="similarity">
    <text evidence="2">Belongs to the MscS (TC 1.A.23) family.</text>
</comment>
<dbReference type="InterPro" id="IPR010920">
    <property type="entry name" value="LSM_dom_sf"/>
</dbReference>
<evidence type="ECO:0000259" key="11">
    <source>
        <dbReference type="Pfam" id="PF00924"/>
    </source>
</evidence>
<evidence type="ECO:0000256" key="7">
    <source>
        <dbReference type="SAM" id="Coils"/>
    </source>
</evidence>
<dbReference type="Gene3D" id="3.30.70.100">
    <property type="match status" value="1"/>
</dbReference>
<feature type="transmembrane region" description="Helical" evidence="9">
    <location>
        <begin position="530"/>
        <end position="547"/>
    </location>
</feature>
<feature type="region of interest" description="Disordered" evidence="8">
    <location>
        <begin position="788"/>
        <end position="830"/>
    </location>
</feature>
<dbReference type="InterPro" id="IPR023408">
    <property type="entry name" value="MscS_beta-dom_sf"/>
</dbReference>
<name>A0ABQ1QM58_9RHOB</name>
<feature type="transmembrane region" description="Helical" evidence="9">
    <location>
        <begin position="409"/>
        <end position="433"/>
    </location>
</feature>
<evidence type="ECO:0000256" key="4">
    <source>
        <dbReference type="ARBA" id="ARBA00022692"/>
    </source>
</evidence>
<dbReference type="InterPro" id="IPR011014">
    <property type="entry name" value="MscS_channel_TM-2"/>
</dbReference>
<dbReference type="InterPro" id="IPR006685">
    <property type="entry name" value="MscS_channel_2nd"/>
</dbReference>
<dbReference type="SUPFAM" id="SSF82689">
    <property type="entry name" value="Mechanosensitive channel protein MscS (YggB), C-terminal domain"/>
    <property type="match status" value="1"/>
</dbReference>
<feature type="coiled-coil region" evidence="7">
    <location>
        <begin position="56"/>
        <end position="93"/>
    </location>
</feature>
<feature type="domain" description="Mechanosensitive ion channel MscS C-terminal" evidence="13">
    <location>
        <begin position="688"/>
        <end position="770"/>
    </location>
</feature>
<keyword evidence="10" id="KW-0732">Signal</keyword>
<protein>
    <submittedName>
        <fullName evidence="14">Mechanosensitive ion channel protein MscS</fullName>
    </submittedName>
</protein>
<dbReference type="Proteomes" id="UP000617355">
    <property type="component" value="Unassembled WGS sequence"/>
</dbReference>
<feature type="transmembrane region" description="Helical" evidence="9">
    <location>
        <begin position="297"/>
        <end position="316"/>
    </location>
</feature>
<feature type="transmembrane region" description="Helical" evidence="9">
    <location>
        <begin position="478"/>
        <end position="502"/>
    </location>
</feature>
<dbReference type="PANTHER" id="PTHR30347:SF1">
    <property type="entry name" value="MECHANOSENSITIVE CHANNEL MSCK"/>
    <property type="match status" value="1"/>
</dbReference>
<evidence type="ECO:0000256" key="8">
    <source>
        <dbReference type="SAM" id="MobiDB-lite"/>
    </source>
</evidence>
<dbReference type="InterPro" id="IPR011066">
    <property type="entry name" value="MscS_channel_C_sf"/>
</dbReference>
<accession>A0ABQ1QM58</accession>
<dbReference type="RefSeq" id="WP_188526904.1">
    <property type="nucleotide sequence ID" value="NZ_BMGI01000002.1"/>
</dbReference>
<comment type="caution">
    <text evidence="14">The sequence shown here is derived from an EMBL/GenBank/DDBJ whole genome shotgun (WGS) entry which is preliminary data.</text>
</comment>
<dbReference type="EMBL" id="BMGI01000002">
    <property type="protein sequence ID" value="GGD30973.1"/>
    <property type="molecule type" value="Genomic_DNA"/>
</dbReference>
<evidence type="ECO:0000256" key="5">
    <source>
        <dbReference type="ARBA" id="ARBA00022989"/>
    </source>
</evidence>
<feature type="chain" id="PRO_5046731641" evidence="10">
    <location>
        <begin position="26"/>
        <end position="830"/>
    </location>
</feature>
<evidence type="ECO:0000256" key="3">
    <source>
        <dbReference type="ARBA" id="ARBA00022475"/>
    </source>
</evidence>
<dbReference type="SUPFAM" id="SSF82861">
    <property type="entry name" value="Mechanosensitive channel protein MscS (YggB), transmembrane region"/>
    <property type="match status" value="1"/>
</dbReference>
<evidence type="ECO:0000313" key="14">
    <source>
        <dbReference type="EMBL" id="GGD30973.1"/>
    </source>
</evidence>
<keyword evidence="4 9" id="KW-0812">Transmembrane</keyword>
<evidence type="ECO:0000256" key="1">
    <source>
        <dbReference type="ARBA" id="ARBA00004651"/>
    </source>
</evidence>
<evidence type="ECO:0000313" key="15">
    <source>
        <dbReference type="Proteomes" id="UP000617355"/>
    </source>
</evidence>
<dbReference type="PANTHER" id="PTHR30347">
    <property type="entry name" value="POTASSIUM CHANNEL RELATED"/>
    <property type="match status" value="1"/>
</dbReference>
<dbReference type="Gene3D" id="1.10.287.1260">
    <property type="match status" value="1"/>
</dbReference>
<keyword evidence="15" id="KW-1185">Reference proteome</keyword>
<feature type="domain" description="DUF3772" evidence="12">
    <location>
        <begin position="141"/>
        <end position="189"/>
    </location>
</feature>
<comment type="subcellular location">
    <subcellularLocation>
        <location evidence="1">Cell membrane</location>
        <topology evidence="1">Multi-pass membrane protein</topology>
    </subcellularLocation>
</comment>
<dbReference type="Pfam" id="PF21082">
    <property type="entry name" value="MS_channel_3rd"/>
    <property type="match status" value="1"/>
</dbReference>
<evidence type="ECO:0000259" key="12">
    <source>
        <dbReference type="Pfam" id="PF12607"/>
    </source>
</evidence>
<dbReference type="InterPro" id="IPR049278">
    <property type="entry name" value="MS_channel_C"/>
</dbReference>
<keyword evidence="6 9" id="KW-0472">Membrane</keyword>
<sequence length="830" mass="87969">MKPVRALLAALLALALSATPGEIRAQQADVAPAPAPAAPVSAPEEAVDYRSWEMVAERAERALEAGRASNQALEALRSELVSWRDRFAGARSENQVRINTLKTQISTLGPPPAEGGSEPAVITTRRAELQAQLEELEAPVKAAELAHARAGALIATVDQTLRARQTDALLAIGPTPLNPAHWPGAIEDATLTLKLAWRGVLATFRTETQRAALRQNLPAALLLLVIAIVLLARGRVWVMRVRSRLGARATGPGRGVWDFLLSLGQVAAPLAGVYALVEALRQAGILGLRAQVIVEQLPLLGVALFVAHWLGNRLFGQVGGESAILNLPEGTRSEGRFEVATLGLLFGLSMLLGRVAEYESYSDATRAVLSFPVVAFAGFLLFRLGQLLRNHARAEALDAEDGAGFMARTLSLAGLALILLGLLGPLAAAVGYARLADSFVFPTVLTAGLVGGLLVLHRFFIDLHGMVFKVGEEQSGEALLPVLASLVVTAFGIPVFALIWGARTTDLTEIWRRIGEGVTLGETVISPGDIVTFGLVFAIGFAATRLVQGTLKTTVLPKTKIDVGGQTAIVSGLGYVGIFLAAVFAITSAGIDLSSLAIVAGALSVGIGFGLQNIVSNFVSGIILLIERPISEGDWIEVGGQMGYVRDISVRSTRIETFDRTDVILPNSDLISGVVTNYTRGNLTGRVIVPVGVAYGSDTKRVEAILREVAENHPLVAITPPPTVLFSGFGADSLDFEIRAILRDVNFVLSVRSDMNHEIARRFAEEGIEIPFAQRDIWLRNPEVLAAGATAPKPPKKAGKGAVETDAERAGAHLDESEIAEALGSEEGDD</sequence>